<name>A0ABN2E4V3_9ACTN</name>
<reference evidence="1 2" key="1">
    <citation type="journal article" date="2019" name="Int. J. Syst. Evol. Microbiol.">
        <title>The Global Catalogue of Microorganisms (GCM) 10K type strain sequencing project: providing services to taxonomists for standard genome sequencing and annotation.</title>
        <authorList>
            <consortium name="The Broad Institute Genomics Platform"/>
            <consortium name="The Broad Institute Genome Sequencing Center for Infectious Disease"/>
            <person name="Wu L."/>
            <person name="Ma J."/>
        </authorList>
    </citation>
    <scope>NUCLEOTIDE SEQUENCE [LARGE SCALE GENOMIC DNA]</scope>
    <source>
        <strain evidence="1 2">JCM 15572</strain>
    </source>
</reference>
<dbReference type="Proteomes" id="UP001501705">
    <property type="component" value="Unassembled WGS sequence"/>
</dbReference>
<keyword evidence="2" id="KW-1185">Reference proteome</keyword>
<comment type="caution">
    <text evidence="1">The sequence shown here is derived from an EMBL/GenBank/DDBJ whole genome shotgun (WGS) entry which is preliminary data.</text>
</comment>
<accession>A0ABN2E4V3</accession>
<evidence type="ECO:0000313" key="2">
    <source>
        <dbReference type="Proteomes" id="UP001501705"/>
    </source>
</evidence>
<proteinExistence type="predicted"/>
<gene>
    <name evidence="1" type="ORF">GCM10009804_58410</name>
</gene>
<evidence type="ECO:0000313" key="1">
    <source>
        <dbReference type="EMBL" id="GAA1594141.1"/>
    </source>
</evidence>
<protein>
    <submittedName>
        <fullName evidence="1">Uncharacterized protein</fullName>
    </submittedName>
</protein>
<dbReference type="EMBL" id="BAAAPH010000022">
    <property type="protein sequence ID" value="GAA1594141.1"/>
    <property type="molecule type" value="Genomic_DNA"/>
</dbReference>
<organism evidence="1 2">
    <name type="scientific">Kribbella hippodromi</name>
    <dbReference type="NCBI Taxonomy" id="434347"/>
    <lineage>
        <taxon>Bacteria</taxon>
        <taxon>Bacillati</taxon>
        <taxon>Actinomycetota</taxon>
        <taxon>Actinomycetes</taxon>
        <taxon>Propionibacteriales</taxon>
        <taxon>Kribbellaceae</taxon>
        <taxon>Kribbella</taxon>
    </lineage>
</organism>
<sequence>MRCGFYVAEADVADSPTYERVILLPAVALLEAFGITVSLVSEPEHVEAGGFASFDRTPCATWFDGPDLCRVGTCMDRSPRAAVQDVGEEMSRHPMGAGQTSRHRLEATANCLNISWP</sequence>